<evidence type="ECO:0000259" key="8">
    <source>
        <dbReference type="PROSITE" id="PS51914"/>
    </source>
</evidence>
<organism evidence="11">
    <name type="scientific">Nippostrongylus brasiliensis</name>
    <name type="common">Rat hookworm</name>
    <dbReference type="NCBI Taxonomy" id="27835"/>
    <lineage>
        <taxon>Eukaryota</taxon>
        <taxon>Metazoa</taxon>
        <taxon>Ecdysozoa</taxon>
        <taxon>Nematoda</taxon>
        <taxon>Chromadorea</taxon>
        <taxon>Rhabditida</taxon>
        <taxon>Rhabditina</taxon>
        <taxon>Rhabditomorpha</taxon>
        <taxon>Strongyloidea</taxon>
        <taxon>Heligmosomidae</taxon>
        <taxon>Nippostrongylus</taxon>
    </lineage>
</organism>
<evidence type="ECO:0000256" key="3">
    <source>
        <dbReference type="ARBA" id="ARBA00022824"/>
    </source>
</evidence>
<proteinExistence type="predicted"/>
<keyword evidence="4" id="KW-1015">Disulfide bond</keyword>
<evidence type="ECO:0000256" key="6">
    <source>
        <dbReference type="ARBA" id="ARBA00041108"/>
    </source>
</evidence>
<evidence type="ECO:0000313" key="11">
    <source>
        <dbReference type="WBParaSite" id="NBR_0000058901-mRNA-1"/>
    </source>
</evidence>
<keyword evidence="3" id="KW-0256">Endoplasmic reticulum</keyword>
<evidence type="ECO:0000256" key="5">
    <source>
        <dbReference type="ARBA" id="ARBA00037585"/>
    </source>
</evidence>
<comment type="subcellular location">
    <subcellularLocation>
        <location evidence="1">Endoplasmic reticulum</location>
    </subcellularLocation>
</comment>
<accession>A0A0N4XDJ0</accession>
<dbReference type="GO" id="GO:0005788">
    <property type="term" value="C:endoplasmic reticulum lumen"/>
    <property type="evidence" value="ECO:0007669"/>
    <property type="project" value="TreeGrafter"/>
</dbReference>
<dbReference type="PANTHER" id="PTHR15414:SF0">
    <property type="entry name" value="ENDOPLASMIC RETICULUM LECTIN 1"/>
    <property type="match status" value="1"/>
</dbReference>
<dbReference type="Proteomes" id="UP000271162">
    <property type="component" value="Unassembled WGS sequence"/>
</dbReference>
<keyword evidence="10" id="KW-1185">Reference proteome</keyword>
<dbReference type="AlphaFoldDB" id="A0A0N4XDJ0"/>
<dbReference type="Pfam" id="PF07915">
    <property type="entry name" value="PRKCSH"/>
    <property type="match status" value="2"/>
</dbReference>
<dbReference type="PROSITE" id="PS51914">
    <property type="entry name" value="MRH"/>
    <property type="match status" value="2"/>
</dbReference>
<dbReference type="EMBL" id="UYSL01000286">
    <property type="protein sequence ID" value="VDL63368.1"/>
    <property type="molecule type" value="Genomic_DNA"/>
</dbReference>
<evidence type="ECO:0000256" key="7">
    <source>
        <dbReference type="ARBA" id="ARBA00041661"/>
    </source>
</evidence>
<evidence type="ECO:0000256" key="1">
    <source>
        <dbReference type="ARBA" id="ARBA00004240"/>
    </source>
</evidence>
<gene>
    <name evidence="9" type="ORF">NBR_LOCUS590</name>
</gene>
<dbReference type="FunFam" id="2.70.130.10:FF:000001">
    <property type="entry name" value="Endoplasmic reticulum lectin 1"/>
    <property type="match status" value="1"/>
</dbReference>
<evidence type="ECO:0000313" key="9">
    <source>
        <dbReference type="EMBL" id="VDL63368.1"/>
    </source>
</evidence>
<dbReference type="PANTHER" id="PTHR15414">
    <property type="entry name" value="OS-9-RELATED"/>
    <property type="match status" value="1"/>
</dbReference>
<evidence type="ECO:0000256" key="4">
    <source>
        <dbReference type="ARBA" id="ARBA00023157"/>
    </source>
</evidence>
<name>A0A0N4XDJ0_NIPBR</name>
<dbReference type="InterPro" id="IPR009011">
    <property type="entry name" value="Man6P_isomerase_rcpt-bd_dom_sf"/>
</dbReference>
<comment type="function">
    <text evidence="5">Probable lectin that binds selectively to improperly folded lumenal proteins. May function in endoplasmic reticulum quality control and endoplasmic reticulum-associated degradation (ERAD) of both non-glycosylated proteins and glycoproteins.</text>
</comment>
<dbReference type="Gene3D" id="2.70.130.10">
    <property type="entry name" value="Mannose-6-phosphate receptor binding domain"/>
    <property type="match status" value="2"/>
</dbReference>
<dbReference type="WBParaSite" id="NBR_0000058901-mRNA-1">
    <property type="protein sequence ID" value="NBR_0000058901-mRNA-1"/>
    <property type="gene ID" value="NBR_0000058901"/>
</dbReference>
<feature type="domain" description="MRH" evidence="8">
    <location>
        <begin position="364"/>
        <end position="490"/>
    </location>
</feature>
<dbReference type="OMA" id="HGKDDIY"/>
<dbReference type="SUPFAM" id="SSF50911">
    <property type="entry name" value="Mannose 6-phosphate receptor domain"/>
    <property type="match status" value="2"/>
</dbReference>
<protein>
    <recommendedName>
        <fullName evidence="6">Endoplasmic reticulum lectin 1</fullName>
    </recommendedName>
    <alternativeName>
        <fullName evidence="7">ER lectin</fullName>
    </alternativeName>
</protein>
<dbReference type="STRING" id="27835.A0A0N4XDJ0"/>
<evidence type="ECO:0000256" key="2">
    <source>
        <dbReference type="ARBA" id="ARBA00022729"/>
    </source>
</evidence>
<dbReference type="GO" id="GO:0030970">
    <property type="term" value="P:retrograde protein transport, ER to cytosol"/>
    <property type="evidence" value="ECO:0007669"/>
    <property type="project" value="TreeGrafter"/>
</dbReference>
<evidence type="ECO:0000313" key="10">
    <source>
        <dbReference type="Proteomes" id="UP000271162"/>
    </source>
</evidence>
<feature type="domain" description="MRH" evidence="8">
    <location>
        <begin position="127"/>
        <end position="255"/>
    </location>
</feature>
<dbReference type="InterPro" id="IPR044865">
    <property type="entry name" value="MRH_dom"/>
</dbReference>
<sequence>MACTRSAIAYHPDDISVGSALAVVPPSSMSRIALVLLLLDHRAFGNKVDDSVHYFVTFDRSEDSLPDGEELEQGAKSPEDNLLRISTQNNENYVCKLPDRTESNDQSVSSYTGLSPAELIAPLYKQKLCSYRIEPYWTYELCHGRYIVQYHEEKDIRGVGRTAEYYLGNLHVDYTTVSASPNNDNPPKRVIDGEEHAYFPVHYSQGTTCDITGKPRTTTVMYICIENARNQVYSLSEVSSCNYEVVVFTSVLCGHPSYKRKEKQNQEIVCYSTHTSEKAKPKALQQMEEFHENTFKREYALGPDKPMEDEDFVEQVKAIEELQRHVEKEKPLKLSGQKKYQSADTLANNRLIVEDTVNRIISGRECIYGGEGWWKYEFCYGKSVIQYHQEPNGDRTEILLGTFDEKIHKAWVDENKLHRSPKKYDNQITQISHLYTKGDICHEIGAHRSVEVRLRCKSADGSPLAISLSLAEPKLCQYILTMESERFCEPLQYADDYGLIALEPHDDSPEKAQAPGHF</sequence>
<reference evidence="11" key="1">
    <citation type="submission" date="2017-02" db="UniProtKB">
        <authorList>
            <consortium name="WormBaseParasite"/>
        </authorList>
    </citation>
    <scope>IDENTIFICATION</scope>
</reference>
<dbReference type="InterPro" id="IPR012913">
    <property type="entry name" value="OS9-like_dom"/>
</dbReference>
<keyword evidence="2" id="KW-0732">Signal</keyword>
<dbReference type="GO" id="GO:0030968">
    <property type="term" value="P:endoplasmic reticulum unfolded protein response"/>
    <property type="evidence" value="ECO:0007669"/>
    <property type="project" value="InterPro"/>
</dbReference>
<reference evidence="9 10" key="2">
    <citation type="submission" date="2018-11" db="EMBL/GenBank/DDBJ databases">
        <authorList>
            <consortium name="Pathogen Informatics"/>
        </authorList>
    </citation>
    <scope>NUCLEOTIDE SEQUENCE [LARGE SCALE GENOMIC DNA]</scope>
</reference>
<dbReference type="InterPro" id="IPR045149">
    <property type="entry name" value="OS-9-like"/>
</dbReference>